<sequence length="290" mass="32110">MIQYDSKMTDSDDLVQALAWQLAMGADESVSDMPIDRYQWVAEQLAARTSGRASPRATMPPAGQQMQEAPASYRPGLSESAPLGTADAAAESRKLAMACNNLEELRKAVERFEGCALKQTASNTVFGDGVENADIMFIGEAPGRDEDREGKPFVGVSGQMLDRMLSFIGLDRQTNFYITNTLYWWPPGNRTPTDGEVASCLPFLERQIELVDPKILVLVGNRSAKTFLATTAGITRLRGKWSEYQTQNMAAAIPALPIFHPAYLLRNAEQKQLVWRDLLSLKRKMEETGI</sequence>
<evidence type="ECO:0000256" key="4">
    <source>
        <dbReference type="ARBA" id="ARBA00019403"/>
    </source>
</evidence>
<evidence type="ECO:0000256" key="2">
    <source>
        <dbReference type="ARBA" id="ARBA00006521"/>
    </source>
</evidence>
<evidence type="ECO:0000256" key="1">
    <source>
        <dbReference type="ARBA" id="ARBA00001400"/>
    </source>
</evidence>
<dbReference type="EC" id="3.2.2.27" evidence="3"/>
<keyword evidence="10" id="KW-0411">Iron-sulfur</keyword>
<dbReference type="GO" id="GO:0004844">
    <property type="term" value="F:uracil DNA N-glycosylase activity"/>
    <property type="evidence" value="ECO:0007669"/>
    <property type="project" value="UniProtKB-EC"/>
</dbReference>
<dbReference type="AlphaFoldDB" id="A0A3D9HGI4"/>
<feature type="region of interest" description="Disordered" evidence="12">
    <location>
        <begin position="50"/>
        <end position="85"/>
    </location>
</feature>
<dbReference type="Pfam" id="PF03167">
    <property type="entry name" value="UDG"/>
    <property type="match status" value="1"/>
</dbReference>
<accession>A0A3D9HGI4</accession>
<evidence type="ECO:0000256" key="9">
    <source>
        <dbReference type="ARBA" id="ARBA00023004"/>
    </source>
</evidence>
<dbReference type="CDD" id="cd10030">
    <property type="entry name" value="UDG-F4_TTUDGA_SPO1dp_like"/>
    <property type="match status" value="1"/>
</dbReference>
<keyword evidence="7" id="KW-0227">DNA damage</keyword>
<dbReference type="SMART" id="SM00987">
    <property type="entry name" value="UreE_C"/>
    <property type="match status" value="1"/>
</dbReference>
<protein>
    <recommendedName>
        <fullName evidence="4">Type-4 uracil-DNA glycosylase</fullName>
        <ecNumber evidence="3">3.2.2.27</ecNumber>
    </recommendedName>
</protein>
<evidence type="ECO:0000256" key="5">
    <source>
        <dbReference type="ARBA" id="ARBA00022485"/>
    </source>
</evidence>
<dbReference type="SMART" id="SM00986">
    <property type="entry name" value="UDG"/>
    <property type="match status" value="1"/>
</dbReference>
<evidence type="ECO:0000256" key="3">
    <source>
        <dbReference type="ARBA" id="ARBA00012030"/>
    </source>
</evidence>
<dbReference type="PANTHER" id="PTHR33693">
    <property type="entry name" value="TYPE-5 URACIL-DNA GLYCOSYLASE"/>
    <property type="match status" value="1"/>
</dbReference>
<evidence type="ECO:0000313" key="14">
    <source>
        <dbReference type="EMBL" id="RED48598.1"/>
    </source>
</evidence>
<dbReference type="Proteomes" id="UP000256845">
    <property type="component" value="Unassembled WGS sequence"/>
</dbReference>
<comment type="catalytic activity">
    <reaction evidence="1">
        <text>Hydrolyzes single-stranded DNA or mismatched double-stranded DNA and polynucleotides, releasing free uracil.</text>
        <dbReference type="EC" id="3.2.2.27"/>
    </reaction>
</comment>
<comment type="caution">
    <text evidence="14">The sequence shown here is derived from an EMBL/GenBank/DDBJ whole genome shotgun (WGS) entry which is preliminary data.</text>
</comment>
<dbReference type="InterPro" id="IPR051536">
    <property type="entry name" value="UDG_Type-4/5"/>
</dbReference>
<evidence type="ECO:0000256" key="7">
    <source>
        <dbReference type="ARBA" id="ARBA00022763"/>
    </source>
</evidence>
<evidence type="ECO:0000313" key="15">
    <source>
        <dbReference type="Proteomes" id="UP000256845"/>
    </source>
</evidence>
<dbReference type="InterPro" id="IPR036895">
    <property type="entry name" value="Uracil-DNA_glycosylase-like_sf"/>
</dbReference>
<evidence type="ECO:0000259" key="13">
    <source>
        <dbReference type="SMART" id="SM00986"/>
    </source>
</evidence>
<organism evidence="14 15">
    <name type="scientific">Aestuariispira insulae</name>
    <dbReference type="NCBI Taxonomy" id="1461337"/>
    <lineage>
        <taxon>Bacteria</taxon>
        <taxon>Pseudomonadati</taxon>
        <taxon>Pseudomonadota</taxon>
        <taxon>Alphaproteobacteria</taxon>
        <taxon>Rhodospirillales</taxon>
        <taxon>Kiloniellaceae</taxon>
        <taxon>Aestuariispira</taxon>
    </lineage>
</organism>
<keyword evidence="8" id="KW-0378">Hydrolase</keyword>
<dbReference type="InterPro" id="IPR005122">
    <property type="entry name" value="Uracil-DNA_glycosylase-like"/>
</dbReference>
<dbReference type="GO" id="GO:0006281">
    <property type="term" value="P:DNA repair"/>
    <property type="evidence" value="ECO:0007669"/>
    <property type="project" value="UniProtKB-KW"/>
</dbReference>
<dbReference type="NCBIfam" id="TIGR00758">
    <property type="entry name" value="UDG_fam4"/>
    <property type="match status" value="1"/>
</dbReference>
<keyword evidence="15" id="KW-1185">Reference proteome</keyword>
<keyword evidence="6" id="KW-0479">Metal-binding</keyword>
<dbReference type="SUPFAM" id="SSF52141">
    <property type="entry name" value="Uracil-DNA glycosylase-like"/>
    <property type="match status" value="1"/>
</dbReference>
<dbReference type="GO" id="GO:0046872">
    <property type="term" value="F:metal ion binding"/>
    <property type="evidence" value="ECO:0007669"/>
    <property type="project" value="UniProtKB-KW"/>
</dbReference>
<keyword evidence="9" id="KW-0408">Iron</keyword>
<dbReference type="EMBL" id="QRDW01000007">
    <property type="protein sequence ID" value="RED48598.1"/>
    <property type="molecule type" value="Genomic_DNA"/>
</dbReference>
<dbReference type="Gene3D" id="3.40.470.10">
    <property type="entry name" value="Uracil-DNA glycosylase-like domain"/>
    <property type="match status" value="1"/>
</dbReference>
<dbReference type="InterPro" id="IPR005273">
    <property type="entry name" value="Ura-DNA_glyco_family4"/>
</dbReference>
<evidence type="ECO:0000256" key="10">
    <source>
        <dbReference type="ARBA" id="ARBA00023014"/>
    </source>
</evidence>
<dbReference type="PANTHER" id="PTHR33693:SF1">
    <property type="entry name" value="TYPE-4 URACIL-DNA GLYCOSYLASE"/>
    <property type="match status" value="1"/>
</dbReference>
<evidence type="ECO:0000256" key="6">
    <source>
        <dbReference type="ARBA" id="ARBA00022723"/>
    </source>
</evidence>
<reference evidence="14 15" key="1">
    <citation type="submission" date="2018-07" db="EMBL/GenBank/DDBJ databases">
        <title>Genomic Encyclopedia of Type Strains, Phase III (KMG-III): the genomes of soil and plant-associated and newly described type strains.</title>
        <authorList>
            <person name="Whitman W."/>
        </authorList>
    </citation>
    <scope>NUCLEOTIDE SEQUENCE [LARGE SCALE GENOMIC DNA]</scope>
    <source>
        <strain evidence="14 15">CECT 8488</strain>
    </source>
</reference>
<dbReference type="RefSeq" id="WP_245957095.1">
    <property type="nucleotide sequence ID" value="NZ_QRDW01000007.1"/>
</dbReference>
<keyword evidence="11" id="KW-0234">DNA repair</keyword>
<evidence type="ECO:0000256" key="12">
    <source>
        <dbReference type="SAM" id="MobiDB-lite"/>
    </source>
</evidence>
<feature type="domain" description="Uracil-DNA glycosylase-like" evidence="13">
    <location>
        <begin position="126"/>
        <end position="279"/>
    </location>
</feature>
<keyword evidence="5" id="KW-0004">4Fe-4S</keyword>
<gene>
    <name evidence="14" type="ORF">DFP90_107102</name>
</gene>
<evidence type="ECO:0000256" key="11">
    <source>
        <dbReference type="ARBA" id="ARBA00023204"/>
    </source>
</evidence>
<name>A0A3D9HGI4_9PROT</name>
<proteinExistence type="inferred from homology"/>
<dbReference type="GO" id="GO:0051539">
    <property type="term" value="F:4 iron, 4 sulfur cluster binding"/>
    <property type="evidence" value="ECO:0007669"/>
    <property type="project" value="UniProtKB-KW"/>
</dbReference>
<evidence type="ECO:0000256" key="8">
    <source>
        <dbReference type="ARBA" id="ARBA00022801"/>
    </source>
</evidence>
<comment type="similarity">
    <text evidence="2">Belongs to the uracil-DNA glycosylase (UDG) superfamily. Type 4 (UDGa) family.</text>
</comment>